<evidence type="ECO:0000256" key="1">
    <source>
        <dbReference type="SAM" id="MobiDB-lite"/>
    </source>
</evidence>
<proteinExistence type="predicted"/>
<sequence length="124" mass="14522">MTCEGHAFFCPWSRLAGEKLENNTGYQAHRVIVDDFRWQAGAYKNCFKIRAKKRATEVAQNALRAHVTRKNLWFFTLIRVFPDKKTKPYKKQHHEADSQHPGENHIIEKHDRPPALALLRWGLS</sequence>
<feature type="region of interest" description="Disordered" evidence="1">
    <location>
        <begin position="88"/>
        <end position="109"/>
    </location>
</feature>
<reference evidence="2 3" key="1">
    <citation type="submission" date="2021-02" db="EMBL/GenBank/DDBJ databases">
        <title>Genomic and phenotypic characterization of Pseudomonas hygromyciniae, a novel bacterial species discovered from a commercially purchased antibiotic vial.</title>
        <authorList>
            <person name="Turner T.L."/>
            <person name="Mitra S.D."/>
            <person name="Kochan T.J."/>
            <person name="Pincus N.B."/>
            <person name="Lebrun-Corbin M."/>
            <person name="Cheung B."/>
            <person name="Gatesy S.W."/>
            <person name="Afzal T."/>
            <person name="Ozer E.A."/>
            <person name="Hauser A.R."/>
        </authorList>
    </citation>
    <scope>NUCLEOTIDE SEQUENCE [LARGE SCALE GENOMIC DNA]</scope>
    <source>
        <strain evidence="2 3">SDM007</strain>
    </source>
</reference>
<feature type="compositionally biased region" description="Basic and acidic residues" evidence="1">
    <location>
        <begin position="94"/>
        <end position="109"/>
    </location>
</feature>
<dbReference type="EMBL" id="CP070506">
    <property type="protein sequence ID" value="QSB42436.1"/>
    <property type="molecule type" value="Genomic_DNA"/>
</dbReference>
<name>A0ABX7K452_9PSED</name>
<evidence type="ECO:0000313" key="3">
    <source>
        <dbReference type="Proteomes" id="UP000663249"/>
    </source>
</evidence>
<protein>
    <submittedName>
        <fullName evidence="2">Uncharacterized protein</fullName>
    </submittedName>
</protein>
<evidence type="ECO:0000313" key="2">
    <source>
        <dbReference type="EMBL" id="QSB42436.1"/>
    </source>
</evidence>
<organism evidence="2 3">
    <name type="scientific">Pseudomonas hygromyciniae</name>
    <dbReference type="NCBI Taxonomy" id="2812000"/>
    <lineage>
        <taxon>Bacteria</taxon>
        <taxon>Pseudomonadati</taxon>
        <taxon>Pseudomonadota</taxon>
        <taxon>Gammaproteobacteria</taxon>
        <taxon>Pseudomonadales</taxon>
        <taxon>Pseudomonadaceae</taxon>
        <taxon>Pseudomonas</taxon>
    </lineage>
</organism>
<keyword evidence="3" id="KW-1185">Reference proteome</keyword>
<gene>
    <name evidence="2" type="ORF">JTY93_06145</name>
</gene>
<dbReference type="Proteomes" id="UP000663249">
    <property type="component" value="Chromosome"/>
</dbReference>
<accession>A0ABX7K452</accession>